<accession>A0A9D5AEY5</accession>
<dbReference type="Proteomes" id="UP001058974">
    <property type="component" value="Chromosome 5"/>
</dbReference>
<evidence type="ECO:0000313" key="3">
    <source>
        <dbReference type="Proteomes" id="UP001058974"/>
    </source>
</evidence>
<feature type="non-terminal residue" evidence="2">
    <location>
        <position position="120"/>
    </location>
</feature>
<gene>
    <name evidence="2" type="ORF">KIW84_054753</name>
</gene>
<dbReference type="PANTHER" id="PTHR47303">
    <property type="match status" value="1"/>
</dbReference>
<comment type="caution">
    <text evidence="2">The sequence shown here is derived from an EMBL/GenBank/DDBJ whole genome shotgun (WGS) entry which is preliminary data.</text>
</comment>
<dbReference type="Gramene" id="Psat05G0475300-T3">
    <property type="protein sequence ID" value="KAI5409057.1"/>
    <property type="gene ID" value="KIW84_054753"/>
</dbReference>
<protein>
    <submittedName>
        <fullName evidence="2">Uncharacterized protein</fullName>
    </submittedName>
</protein>
<keyword evidence="3" id="KW-1185">Reference proteome</keyword>
<evidence type="ECO:0000256" key="1">
    <source>
        <dbReference type="ARBA" id="ARBA00004202"/>
    </source>
</evidence>
<reference evidence="2 3" key="1">
    <citation type="journal article" date="2022" name="Nat. Genet.">
        <title>Improved pea reference genome and pan-genome highlight genomic features and evolutionary characteristics.</title>
        <authorList>
            <person name="Yang T."/>
            <person name="Liu R."/>
            <person name="Luo Y."/>
            <person name="Hu S."/>
            <person name="Wang D."/>
            <person name="Wang C."/>
            <person name="Pandey M.K."/>
            <person name="Ge S."/>
            <person name="Xu Q."/>
            <person name="Li N."/>
            <person name="Li G."/>
            <person name="Huang Y."/>
            <person name="Saxena R.K."/>
            <person name="Ji Y."/>
            <person name="Li M."/>
            <person name="Yan X."/>
            <person name="He Y."/>
            <person name="Liu Y."/>
            <person name="Wang X."/>
            <person name="Xiang C."/>
            <person name="Varshney R.K."/>
            <person name="Ding H."/>
            <person name="Gao S."/>
            <person name="Zong X."/>
        </authorList>
    </citation>
    <scope>NUCLEOTIDE SEQUENCE [LARGE SCALE GENOMIC DNA]</scope>
    <source>
        <strain evidence="2 3">cv. Zhongwan 6</strain>
    </source>
</reference>
<name>A0A9D5AEY5_PEA</name>
<dbReference type="SUPFAM" id="SSF48403">
    <property type="entry name" value="Ankyrin repeat"/>
    <property type="match status" value="1"/>
</dbReference>
<dbReference type="AlphaFoldDB" id="A0A9D5AEY5"/>
<organism evidence="2 3">
    <name type="scientific">Pisum sativum</name>
    <name type="common">Garden pea</name>
    <name type="synonym">Lathyrus oleraceus</name>
    <dbReference type="NCBI Taxonomy" id="3888"/>
    <lineage>
        <taxon>Eukaryota</taxon>
        <taxon>Viridiplantae</taxon>
        <taxon>Streptophyta</taxon>
        <taxon>Embryophyta</taxon>
        <taxon>Tracheophyta</taxon>
        <taxon>Spermatophyta</taxon>
        <taxon>Magnoliopsida</taxon>
        <taxon>eudicotyledons</taxon>
        <taxon>Gunneridae</taxon>
        <taxon>Pentapetalae</taxon>
        <taxon>rosids</taxon>
        <taxon>fabids</taxon>
        <taxon>Fabales</taxon>
        <taxon>Fabaceae</taxon>
        <taxon>Papilionoideae</taxon>
        <taxon>50 kb inversion clade</taxon>
        <taxon>NPAAA clade</taxon>
        <taxon>Hologalegina</taxon>
        <taxon>IRL clade</taxon>
        <taxon>Fabeae</taxon>
        <taxon>Lathyrus</taxon>
    </lineage>
</organism>
<dbReference type="Gene3D" id="1.25.40.20">
    <property type="entry name" value="Ankyrin repeat-containing domain"/>
    <property type="match status" value="1"/>
</dbReference>
<dbReference type="EMBL" id="JAMSHJ010000005">
    <property type="protein sequence ID" value="KAI5409057.1"/>
    <property type="molecule type" value="Genomic_DNA"/>
</dbReference>
<proteinExistence type="predicted"/>
<dbReference type="InterPro" id="IPR036770">
    <property type="entry name" value="Ankyrin_rpt-contain_sf"/>
</dbReference>
<evidence type="ECO:0000313" key="2">
    <source>
        <dbReference type="EMBL" id="KAI5409057.1"/>
    </source>
</evidence>
<dbReference type="GO" id="GO:0005886">
    <property type="term" value="C:plasma membrane"/>
    <property type="evidence" value="ECO:0007669"/>
    <property type="project" value="UniProtKB-SubCell"/>
</dbReference>
<sequence length="120" mass="13478">VNFSSSSHIVVSLFISALKITMNIIEVGEYIYDTAYTSEEDKLRGCTIEGKWEEVEKLYKSDPKFSKINISKSRGTALHVAVNEDNGKVVRNLVDSIISQKNEKALEYKNQKGDTPLHLA</sequence>
<dbReference type="PANTHER" id="PTHR47303:SF1">
    <property type="entry name" value="NF-KAPPA-B INHIBITOR BETA"/>
    <property type="match status" value="1"/>
</dbReference>
<feature type="non-terminal residue" evidence="2">
    <location>
        <position position="1"/>
    </location>
</feature>
<comment type="subcellular location">
    <subcellularLocation>
        <location evidence="1">Cell membrane</location>
        <topology evidence="1">Peripheral membrane protein</topology>
    </subcellularLocation>
</comment>